<name>A0A5C7FFT9_9BACT</name>
<dbReference type="RefSeq" id="WP_147930944.1">
    <property type="nucleotide sequence ID" value="NZ_VOXD01000016.1"/>
</dbReference>
<protein>
    <submittedName>
        <fullName evidence="2">Uncharacterized protein</fullName>
    </submittedName>
</protein>
<dbReference type="AlphaFoldDB" id="A0A5C7FFT9"/>
<evidence type="ECO:0000256" key="1">
    <source>
        <dbReference type="SAM" id="MobiDB-lite"/>
    </source>
</evidence>
<comment type="caution">
    <text evidence="2">The sequence shown here is derived from an EMBL/GenBank/DDBJ whole genome shotgun (WGS) entry which is preliminary data.</text>
</comment>
<evidence type="ECO:0000313" key="3">
    <source>
        <dbReference type="Proteomes" id="UP000321907"/>
    </source>
</evidence>
<feature type="compositionally biased region" description="Basic and acidic residues" evidence="1">
    <location>
        <begin position="1"/>
        <end position="15"/>
    </location>
</feature>
<keyword evidence="3" id="KW-1185">Reference proteome</keyword>
<reference evidence="2 3" key="1">
    <citation type="submission" date="2019-08" db="EMBL/GenBank/DDBJ databases">
        <title>Lewinella sp. strain SSH13 Genome sequencing and assembly.</title>
        <authorList>
            <person name="Kim I."/>
        </authorList>
    </citation>
    <scope>NUCLEOTIDE SEQUENCE [LARGE SCALE GENOMIC DNA]</scope>
    <source>
        <strain evidence="2 3">SSH13</strain>
    </source>
</reference>
<dbReference type="EMBL" id="VOXD01000016">
    <property type="protein sequence ID" value="TXF89182.1"/>
    <property type="molecule type" value="Genomic_DNA"/>
</dbReference>
<sequence>MKKTPQKEYLGDQQHKYRAGKGGGGANKSQLVFSYLQIFTINKDRIYPHSCVSIRPLPVTLNSIIPKQKRRFFPKEEAAFFMSGNHPIKQLLNS</sequence>
<gene>
    <name evidence="2" type="ORF">FUA23_11770</name>
</gene>
<accession>A0A5C7FFT9</accession>
<dbReference type="Proteomes" id="UP000321907">
    <property type="component" value="Unassembled WGS sequence"/>
</dbReference>
<organism evidence="2 3">
    <name type="scientific">Neolewinella aurantiaca</name>
    <dbReference type="NCBI Taxonomy" id="2602767"/>
    <lineage>
        <taxon>Bacteria</taxon>
        <taxon>Pseudomonadati</taxon>
        <taxon>Bacteroidota</taxon>
        <taxon>Saprospiria</taxon>
        <taxon>Saprospirales</taxon>
        <taxon>Lewinellaceae</taxon>
        <taxon>Neolewinella</taxon>
    </lineage>
</organism>
<evidence type="ECO:0000313" key="2">
    <source>
        <dbReference type="EMBL" id="TXF89182.1"/>
    </source>
</evidence>
<proteinExistence type="predicted"/>
<feature type="region of interest" description="Disordered" evidence="1">
    <location>
        <begin position="1"/>
        <end position="26"/>
    </location>
</feature>